<protein>
    <submittedName>
        <fullName evidence="2">DUF3180 domain-containing protein</fullName>
    </submittedName>
</protein>
<accession>A0ABT8G8K7</accession>
<proteinExistence type="predicted"/>
<keyword evidence="1" id="KW-0812">Transmembrane</keyword>
<dbReference type="RefSeq" id="WP_301132453.1">
    <property type="nucleotide sequence ID" value="NZ_JAUHPW010000004.1"/>
</dbReference>
<dbReference type="InterPro" id="IPR021517">
    <property type="entry name" value="DUF3180"/>
</dbReference>
<comment type="caution">
    <text evidence="2">The sequence shown here is derived from an EMBL/GenBank/DDBJ whole genome shotgun (WGS) entry which is preliminary data.</text>
</comment>
<evidence type="ECO:0000256" key="1">
    <source>
        <dbReference type="SAM" id="Phobius"/>
    </source>
</evidence>
<dbReference type="EMBL" id="JAUHPW010000004">
    <property type="protein sequence ID" value="MDN4475458.1"/>
    <property type="molecule type" value="Genomic_DNA"/>
</dbReference>
<feature type="transmembrane region" description="Helical" evidence="1">
    <location>
        <begin position="36"/>
        <end position="59"/>
    </location>
</feature>
<evidence type="ECO:0000313" key="2">
    <source>
        <dbReference type="EMBL" id="MDN4475458.1"/>
    </source>
</evidence>
<gene>
    <name evidence="2" type="ORF">QQX09_06275</name>
</gene>
<dbReference type="Proteomes" id="UP001172728">
    <property type="component" value="Unassembled WGS sequence"/>
</dbReference>
<name>A0ABT8G8K7_9MICO</name>
<keyword evidence="1" id="KW-1133">Transmembrane helix</keyword>
<keyword evidence="1" id="KW-0472">Membrane</keyword>
<organism evidence="2 3">
    <name type="scientific">Demequina litoralis</name>
    <dbReference type="NCBI Taxonomy" id="3051660"/>
    <lineage>
        <taxon>Bacteria</taxon>
        <taxon>Bacillati</taxon>
        <taxon>Actinomycetota</taxon>
        <taxon>Actinomycetes</taxon>
        <taxon>Micrococcales</taxon>
        <taxon>Demequinaceae</taxon>
        <taxon>Demequina</taxon>
    </lineage>
</organism>
<dbReference type="Pfam" id="PF11377">
    <property type="entry name" value="DUF3180"/>
    <property type="match status" value="1"/>
</dbReference>
<reference evidence="2" key="1">
    <citation type="submission" date="2023-06" db="EMBL/GenBank/DDBJ databases">
        <title>Sysu t00192.</title>
        <authorList>
            <person name="Gao L."/>
            <person name="Fang B.-Z."/>
            <person name="Li W.-J."/>
        </authorList>
    </citation>
    <scope>NUCLEOTIDE SEQUENCE</scope>
    <source>
        <strain evidence="2">SYSU T00192</strain>
    </source>
</reference>
<feature type="transmembrane region" description="Helical" evidence="1">
    <location>
        <begin position="115"/>
        <end position="136"/>
    </location>
</feature>
<feature type="transmembrane region" description="Helical" evidence="1">
    <location>
        <begin position="80"/>
        <end position="103"/>
    </location>
</feature>
<feature type="transmembrane region" description="Helical" evidence="1">
    <location>
        <begin position="7"/>
        <end position="24"/>
    </location>
</feature>
<keyword evidence="3" id="KW-1185">Reference proteome</keyword>
<sequence>MEPLSRIRLLVLAAIMGVVAWGVSRTAVNSGASPLSVPWTVLAIAVAVGVVVVWLGWTVRQYRRGKNPGLSGLRAARTAVFAQAAAYTGAIITGAFGGYGLAIAVEWSHSPRREVAISAFIAAVGGIVLVVAALLAEHWCKDDSSDDNEGGKAPA</sequence>
<evidence type="ECO:0000313" key="3">
    <source>
        <dbReference type="Proteomes" id="UP001172728"/>
    </source>
</evidence>